<feature type="domain" description="TonB-dependent receptor plug" evidence="14">
    <location>
        <begin position="54"/>
        <end position="153"/>
    </location>
</feature>
<dbReference type="InterPro" id="IPR037066">
    <property type="entry name" value="Plug_dom_sf"/>
</dbReference>
<dbReference type="Gene3D" id="2.170.130.10">
    <property type="entry name" value="TonB-dependent receptor, plug domain"/>
    <property type="match status" value="1"/>
</dbReference>
<evidence type="ECO:0000259" key="14">
    <source>
        <dbReference type="Pfam" id="PF07715"/>
    </source>
</evidence>
<evidence type="ECO:0000256" key="11">
    <source>
        <dbReference type="RuleBase" id="RU003357"/>
    </source>
</evidence>
<feature type="chain" id="PRO_5030849267" evidence="12">
    <location>
        <begin position="26"/>
        <end position="727"/>
    </location>
</feature>
<dbReference type="InterPro" id="IPR036942">
    <property type="entry name" value="Beta-barrel_TonB_sf"/>
</dbReference>
<evidence type="ECO:0000256" key="10">
    <source>
        <dbReference type="PROSITE-ProRule" id="PRU01360"/>
    </source>
</evidence>
<keyword evidence="6 11" id="KW-0798">TonB box</keyword>
<dbReference type="InterPro" id="IPR012910">
    <property type="entry name" value="Plug_dom"/>
</dbReference>
<dbReference type="InterPro" id="IPR000531">
    <property type="entry name" value="Beta-barrel_TonB"/>
</dbReference>
<evidence type="ECO:0000259" key="13">
    <source>
        <dbReference type="Pfam" id="PF00593"/>
    </source>
</evidence>
<keyword evidence="8 15" id="KW-0675">Receptor</keyword>
<dbReference type="Proteomes" id="UP000443353">
    <property type="component" value="Unassembled WGS sequence"/>
</dbReference>
<reference evidence="15 16" key="1">
    <citation type="submission" date="2019-12" db="EMBL/GenBank/DDBJ databases">
        <authorList>
            <person name="Li C."/>
            <person name="Zhao J."/>
        </authorList>
    </citation>
    <scope>NUCLEOTIDE SEQUENCE [LARGE SCALE GENOMIC DNA]</scope>
    <source>
        <strain evidence="15 16">NEAU-DD11</strain>
    </source>
</reference>
<comment type="similarity">
    <text evidence="2 10 11">Belongs to the TonB-dependent receptor family.</text>
</comment>
<dbReference type="AlphaFoldDB" id="A0A7X3K9R3"/>
<proteinExistence type="inferred from homology"/>
<dbReference type="GO" id="GO:0009279">
    <property type="term" value="C:cell outer membrane"/>
    <property type="evidence" value="ECO:0007669"/>
    <property type="project" value="UniProtKB-SubCell"/>
</dbReference>
<evidence type="ECO:0000313" key="16">
    <source>
        <dbReference type="Proteomes" id="UP000443353"/>
    </source>
</evidence>
<gene>
    <name evidence="15" type="ORF">GPY61_20300</name>
</gene>
<keyword evidence="9 10" id="KW-0998">Cell outer membrane</keyword>
<dbReference type="Pfam" id="PF00593">
    <property type="entry name" value="TonB_dep_Rec_b-barrel"/>
    <property type="match status" value="1"/>
</dbReference>
<protein>
    <submittedName>
        <fullName evidence="15">TonB-dependent receptor plug domain-containing protein</fullName>
    </submittedName>
</protein>
<keyword evidence="3 10" id="KW-0813">Transport</keyword>
<evidence type="ECO:0000256" key="1">
    <source>
        <dbReference type="ARBA" id="ARBA00004571"/>
    </source>
</evidence>
<dbReference type="Pfam" id="PF07715">
    <property type="entry name" value="Plug"/>
    <property type="match status" value="1"/>
</dbReference>
<keyword evidence="4 10" id="KW-1134">Transmembrane beta strand</keyword>
<keyword evidence="7 10" id="KW-0472">Membrane</keyword>
<comment type="caution">
    <text evidence="15">The sequence shown here is derived from an EMBL/GenBank/DDBJ whole genome shotgun (WGS) entry which is preliminary data.</text>
</comment>
<evidence type="ECO:0000256" key="6">
    <source>
        <dbReference type="ARBA" id="ARBA00023077"/>
    </source>
</evidence>
<organism evidence="15 16">
    <name type="scientific">Massilia cellulosiltytica</name>
    <dbReference type="NCBI Taxonomy" id="2683234"/>
    <lineage>
        <taxon>Bacteria</taxon>
        <taxon>Pseudomonadati</taxon>
        <taxon>Pseudomonadota</taxon>
        <taxon>Betaproteobacteria</taxon>
        <taxon>Burkholderiales</taxon>
        <taxon>Oxalobacteraceae</taxon>
        <taxon>Telluria group</taxon>
        <taxon>Massilia</taxon>
    </lineage>
</organism>
<evidence type="ECO:0000256" key="4">
    <source>
        <dbReference type="ARBA" id="ARBA00022452"/>
    </source>
</evidence>
<keyword evidence="5 10" id="KW-0812">Transmembrane</keyword>
<comment type="subcellular location">
    <subcellularLocation>
        <location evidence="1 10">Cell outer membrane</location>
        <topology evidence="1 10">Multi-pass membrane protein</topology>
    </subcellularLocation>
</comment>
<keyword evidence="16" id="KW-1185">Reference proteome</keyword>
<sequence length="727" mass="79455">MHTVKTPFRLTLLAAAIGAASVAHAQQSSAPLAKDDRIQQVEVKGAADAYDPRRDDTASKIVVNHDEIVKYGDTSVLDVLKRVPGVTVSGTGGGRGGEIRMRGLGSGYTQVLLNGERAPAGFSIDSLAPDVIERIEVLRAASAEFSTQSIAGTINIVLKKTVKTAQRELKAGYGHGRDVANPSVNLQLSDRVGKLSYSLSANLSRSHFWREPATVERHLDTAGHLDGLRLGGQSDAARFTAFNLGPRLNWSFANGDTLTSQTFFNINRFQNASEGRLSTRLGPLPAYPALDQTMSNDNRFFREELNWVHKFAGGGKLDAKLSGLYGALANATYRTGSGNPASPALHEVIFSAGTDRGISSMGKYTSASWEGHALAFGWDGGYSTRDDARRDRDYFRPDVALPGGDEIYNAHVARLAVYTQDEWNVTPRWSVYLGARWEGIQTRTEGNTFATAHSRSTVWSPLMQTLYKLPGTKADQVRFAVTRTYKAPGLQSLIPHRFTSVNNSQTEPDFIGNPNLKPELALGIDASYEHYWAEGALLSASVSSRRIDDYTRNQVLFDGTRWVSTPSNAGQARTHGVELEAKFPLKALIDTREALDLRASLSRNWSNVDSVPGPNNRLDAQTPVSATLGADYRRGPLTVGGSYVFKNGGQVRVSANQISYQSVRRDLDLYTLWKFDPKLQLRVATANLLAQDTISESSYVLAGNGTQSTRTITPLYRSVRATLEMKF</sequence>
<evidence type="ECO:0000256" key="12">
    <source>
        <dbReference type="SAM" id="SignalP"/>
    </source>
</evidence>
<evidence type="ECO:0000256" key="7">
    <source>
        <dbReference type="ARBA" id="ARBA00023136"/>
    </source>
</evidence>
<dbReference type="SUPFAM" id="SSF56935">
    <property type="entry name" value="Porins"/>
    <property type="match status" value="1"/>
</dbReference>
<evidence type="ECO:0000256" key="3">
    <source>
        <dbReference type="ARBA" id="ARBA00022448"/>
    </source>
</evidence>
<evidence type="ECO:0000256" key="8">
    <source>
        <dbReference type="ARBA" id="ARBA00023170"/>
    </source>
</evidence>
<feature type="signal peptide" evidence="12">
    <location>
        <begin position="1"/>
        <end position="25"/>
    </location>
</feature>
<accession>A0A7X3K9R3</accession>
<evidence type="ECO:0000256" key="2">
    <source>
        <dbReference type="ARBA" id="ARBA00009810"/>
    </source>
</evidence>
<dbReference type="PANTHER" id="PTHR40980">
    <property type="entry name" value="PLUG DOMAIN-CONTAINING PROTEIN"/>
    <property type="match status" value="1"/>
</dbReference>
<dbReference type="PANTHER" id="PTHR40980:SF4">
    <property type="entry name" value="TONB-DEPENDENT RECEPTOR-LIKE BETA-BARREL DOMAIN-CONTAINING PROTEIN"/>
    <property type="match status" value="1"/>
</dbReference>
<dbReference type="Gene3D" id="2.40.170.20">
    <property type="entry name" value="TonB-dependent receptor, beta-barrel domain"/>
    <property type="match status" value="1"/>
</dbReference>
<dbReference type="InterPro" id="IPR039426">
    <property type="entry name" value="TonB-dep_rcpt-like"/>
</dbReference>
<dbReference type="EMBL" id="WSES01000006">
    <property type="protein sequence ID" value="MVW62281.1"/>
    <property type="molecule type" value="Genomic_DNA"/>
</dbReference>
<dbReference type="PROSITE" id="PS52016">
    <property type="entry name" value="TONB_DEPENDENT_REC_3"/>
    <property type="match status" value="1"/>
</dbReference>
<name>A0A7X3K9R3_9BURK</name>
<keyword evidence="12" id="KW-0732">Signal</keyword>
<evidence type="ECO:0000313" key="15">
    <source>
        <dbReference type="EMBL" id="MVW62281.1"/>
    </source>
</evidence>
<evidence type="ECO:0000256" key="9">
    <source>
        <dbReference type="ARBA" id="ARBA00023237"/>
    </source>
</evidence>
<evidence type="ECO:0000256" key="5">
    <source>
        <dbReference type="ARBA" id="ARBA00022692"/>
    </source>
</evidence>
<feature type="domain" description="TonB-dependent receptor-like beta-barrel" evidence="13">
    <location>
        <begin position="252"/>
        <end position="687"/>
    </location>
</feature>